<protein>
    <submittedName>
        <fullName evidence="3">Uncharacterized protein DUF222</fullName>
    </submittedName>
</protein>
<dbReference type="InterPro" id="IPR003870">
    <property type="entry name" value="DUF222"/>
</dbReference>
<dbReference type="Pfam" id="PF02720">
    <property type="entry name" value="DUF222"/>
    <property type="match status" value="1"/>
</dbReference>
<gene>
    <name evidence="3" type="ORF">DFJ65_2245</name>
</gene>
<dbReference type="SMART" id="SM00507">
    <property type="entry name" value="HNHc"/>
    <property type="match status" value="1"/>
</dbReference>
<evidence type="ECO:0000259" key="2">
    <source>
        <dbReference type="SMART" id="SM00507"/>
    </source>
</evidence>
<comment type="caution">
    <text evidence="3">The sequence shown here is derived from an EMBL/GenBank/DDBJ whole genome shotgun (WGS) entry which is preliminary data.</text>
</comment>
<dbReference type="RefSeq" id="WP_115923079.1">
    <property type="nucleotide sequence ID" value="NZ_QTUA01000001.1"/>
</dbReference>
<evidence type="ECO:0000313" key="3">
    <source>
        <dbReference type="EMBL" id="REF31198.1"/>
    </source>
</evidence>
<dbReference type="AlphaFoldDB" id="A0A3D9UP12"/>
<reference evidence="3 4" key="1">
    <citation type="submission" date="2018-08" db="EMBL/GenBank/DDBJ databases">
        <title>Sequencing the genomes of 1000 actinobacteria strains.</title>
        <authorList>
            <person name="Klenk H.-P."/>
        </authorList>
    </citation>
    <scope>NUCLEOTIDE SEQUENCE [LARGE SCALE GENOMIC DNA]</scope>
    <source>
        <strain evidence="3 4">DSM 22967</strain>
    </source>
</reference>
<evidence type="ECO:0000313" key="4">
    <source>
        <dbReference type="Proteomes" id="UP000256253"/>
    </source>
</evidence>
<accession>A0A3D9UP12</accession>
<sequence>MANEEQTGGLDQLVQGVAELLSAADDFDKITQLELLQQLQNATAGAIARVSADFEISQRDEQRRQQVPSRERGRGIADQIALARRISPAQASRDLGFARAMRRDLAGTGRLLSTGQINERAAQAVHRETDHLEPTLRRQVDGELVGALPRLGVRAAANAARRAALAADPDGATKRATKAAADRAVWFKPQPDGMCKIVAFLPAPEGIAAFGALKKDTAAAMTTGAIDGRTRPQAMADLFVERLTGRPREAGLPVEVQLVMGTDQLFGDTPDTAGSPSPAGQSDPDGPAWLDGYGPIPAAMARAIIAGHPALFGPTPVEADHAQAWVRRVLTDPVTGQVTAVDPRRRRFDGTVRRFIRIRDQLCRTPFCEAPIDDADHVHRFADGGPTDIDNGAGVCRRFNLVKEMPGWSVRVLHGPPEEGVDGADGTDPPPGHRHTIEITTPTGKTYRSTAPPAPCAATSPTGDDPTSVVEAFLTQRLDLRWAA</sequence>
<dbReference type="InterPro" id="IPR003615">
    <property type="entry name" value="HNH_nuc"/>
</dbReference>
<proteinExistence type="predicted"/>
<dbReference type="OrthoDB" id="5241234at2"/>
<feature type="region of interest" description="Disordered" evidence="1">
    <location>
        <begin position="264"/>
        <end position="290"/>
    </location>
</feature>
<dbReference type="EMBL" id="QTUA01000001">
    <property type="protein sequence ID" value="REF31198.1"/>
    <property type="molecule type" value="Genomic_DNA"/>
</dbReference>
<name>A0A3D9UP12_9MICO</name>
<feature type="domain" description="HNH nuclease" evidence="2">
    <location>
        <begin position="351"/>
        <end position="401"/>
    </location>
</feature>
<dbReference type="CDD" id="cd00085">
    <property type="entry name" value="HNHc"/>
    <property type="match status" value="1"/>
</dbReference>
<keyword evidence="4" id="KW-1185">Reference proteome</keyword>
<organism evidence="3 4">
    <name type="scientific">Calidifontibacter indicus</name>
    <dbReference type="NCBI Taxonomy" id="419650"/>
    <lineage>
        <taxon>Bacteria</taxon>
        <taxon>Bacillati</taxon>
        <taxon>Actinomycetota</taxon>
        <taxon>Actinomycetes</taxon>
        <taxon>Micrococcales</taxon>
        <taxon>Dermacoccaceae</taxon>
        <taxon>Calidifontibacter</taxon>
    </lineage>
</organism>
<dbReference type="Proteomes" id="UP000256253">
    <property type="component" value="Unassembled WGS sequence"/>
</dbReference>
<feature type="compositionally biased region" description="Polar residues" evidence="1">
    <location>
        <begin position="438"/>
        <end position="448"/>
    </location>
</feature>
<feature type="region of interest" description="Disordered" evidence="1">
    <location>
        <begin position="416"/>
        <end position="467"/>
    </location>
</feature>
<evidence type="ECO:0000256" key="1">
    <source>
        <dbReference type="SAM" id="MobiDB-lite"/>
    </source>
</evidence>